<evidence type="ECO:0000256" key="2">
    <source>
        <dbReference type="ARBA" id="ARBA00022475"/>
    </source>
</evidence>
<comment type="caution">
    <text evidence="11">The sequence shown here is derived from an EMBL/GenBank/DDBJ whole genome shotgun (WGS) entry which is preliminary data.</text>
</comment>
<dbReference type="InterPro" id="IPR001173">
    <property type="entry name" value="Glyco_trans_2-like"/>
</dbReference>
<comment type="subcellular location">
    <subcellularLocation>
        <location evidence="1">Cell membrane</location>
        <topology evidence="1">Multi-pass membrane protein</topology>
    </subcellularLocation>
</comment>
<name>A0A562SEW8_9HYPH</name>
<evidence type="ECO:0000256" key="6">
    <source>
        <dbReference type="ARBA" id="ARBA00022989"/>
    </source>
</evidence>
<keyword evidence="6 9" id="KW-1133">Transmembrane helix</keyword>
<evidence type="ECO:0000259" key="10">
    <source>
        <dbReference type="Pfam" id="PF00535"/>
    </source>
</evidence>
<reference evidence="11 12" key="1">
    <citation type="submission" date="2019-07" db="EMBL/GenBank/DDBJ databases">
        <title>Genomic Encyclopedia of Archaeal and Bacterial Type Strains, Phase II (KMG-II): from individual species to whole genera.</title>
        <authorList>
            <person name="Goeker M."/>
        </authorList>
    </citation>
    <scope>NUCLEOTIDE SEQUENCE [LARGE SCALE GENOMIC DNA]</scope>
    <source>
        <strain evidence="11 12">ATCC BAA-252</strain>
    </source>
</reference>
<protein>
    <submittedName>
        <fullName evidence="11">Glycosyltransferase involved in cell wall biosynthesis</fullName>
    </submittedName>
</protein>
<dbReference type="Pfam" id="PF00535">
    <property type="entry name" value="Glycos_transf_2"/>
    <property type="match status" value="1"/>
</dbReference>
<comment type="similarity">
    <text evidence="8">Belongs to the glycosyltransferase 2 family. GtrB subfamily.</text>
</comment>
<evidence type="ECO:0000256" key="3">
    <source>
        <dbReference type="ARBA" id="ARBA00022676"/>
    </source>
</evidence>
<keyword evidence="7 9" id="KW-0472">Membrane</keyword>
<dbReference type="EMBL" id="VLLF01000013">
    <property type="protein sequence ID" value="TWI79897.1"/>
    <property type="molecule type" value="Genomic_DNA"/>
</dbReference>
<sequence>MWLRKKIQTLPRCTRVIDHKTRSKRPALGLVFFLNIRQFAAQLFDRRHKSMSTSTQSKVYLTRRAEIRCAKPLLSIVVPVFNEADVIGIFIEETQKVLADLELAYEYVFVDDGSLDTTADILEEKIRDGLPARLLGLSRNFGKEAALSAGLEHAHGDIVVIIDVDLQDPPELIPQMVDGWRAGYDVVYGLRVDRSSDTLMKRSTAGMFYRLFNQLANIEMPPNAGDFRLIDRSVVNALLKLPERNRFMKGLFAWVGFPSMALPYERPARRAGEGKWNYWKLWNFAIDGLTGFTTMPLRIWFYGGAIIAGAAFAYALYLTIRVFFTGVDVPGYTSLMVALLFFSGIQLLSIGMIGEYVSRLFNESKQRPVYLLQDVIEGPNSLPNRANKET</sequence>
<dbReference type="AlphaFoldDB" id="A0A562SEW8"/>
<dbReference type="CDD" id="cd04187">
    <property type="entry name" value="DPM1_like_bac"/>
    <property type="match status" value="1"/>
</dbReference>
<dbReference type="SUPFAM" id="SSF53448">
    <property type="entry name" value="Nucleotide-diphospho-sugar transferases"/>
    <property type="match status" value="1"/>
</dbReference>
<evidence type="ECO:0000256" key="8">
    <source>
        <dbReference type="ARBA" id="ARBA00038152"/>
    </source>
</evidence>
<evidence type="ECO:0000313" key="12">
    <source>
        <dbReference type="Proteomes" id="UP000320593"/>
    </source>
</evidence>
<keyword evidence="3" id="KW-0328">Glycosyltransferase</keyword>
<dbReference type="GO" id="GO:0005886">
    <property type="term" value="C:plasma membrane"/>
    <property type="evidence" value="ECO:0007669"/>
    <property type="project" value="UniProtKB-SubCell"/>
</dbReference>
<proteinExistence type="inferred from homology"/>
<evidence type="ECO:0000256" key="7">
    <source>
        <dbReference type="ARBA" id="ARBA00023136"/>
    </source>
</evidence>
<dbReference type="InterPro" id="IPR029044">
    <property type="entry name" value="Nucleotide-diphossugar_trans"/>
</dbReference>
<evidence type="ECO:0000256" key="5">
    <source>
        <dbReference type="ARBA" id="ARBA00022692"/>
    </source>
</evidence>
<dbReference type="FunFam" id="3.90.550.10:FF:000079">
    <property type="entry name" value="Probable glycosyl transferase"/>
    <property type="match status" value="1"/>
</dbReference>
<feature type="transmembrane region" description="Helical" evidence="9">
    <location>
        <begin position="332"/>
        <end position="357"/>
    </location>
</feature>
<evidence type="ECO:0000256" key="9">
    <source>
        <dbReference type="SAM" id="Phobius"/>
    </source>
</evidence>
<dbReference type="InterPro" id="IPR050256">
    <property type="entry name" value="Glycosyltransferase_2"/>
</dbReference>
<keyword evidence="4 11" id="KW-0808">Transferase</keyword>
<evidence type="ECO:0000313" key="11">
    <source>
        <dbReference type="EMBL" id="TWI79897.1"/>
    </source>
</evidence>
<dbReference type="PANTHER" id="PTHR48090">
    <property type="entry name" value="UNDECAPRENYL-PHOSPHATE 4-DEOXY-4-FORMAMIDO-L-ARABINOSE TRANSFERASE-RELATED"/>
    <property type="match status" value="1"/>
</dbReference>
<feature type="domain" description="Glycosyltransferase 2-like" evidence="10">
    <location>
        <begin position="75"/>
        <end position="237"/>
    </location>
</feature>
<gene>
    <name evidence="11" type="ORF">JM93_04244</name>
</gene>
<evidence type="ECO:0000256" key="1">
    <source>
        <dbReference type="ARBA" id="ARBA00004651"/>
    </source>
</evidence>
<accession>A0A562SEW8</accession>
<keyword evidence="2" id="KW-1003">Cell membrane</keyword>
<dbReference type="GO" id="GO:0016757">
    <property type="term" value="F:glycosyltransferase activity"/>
    <property type="evidence" value="ECO:0007669"/>
    <property type="project" value="UniProtKB-KW"/>
</dbReference>
<organism evidence="11 12">
    <name type="scientific">Roseibium hamelinense</name>
    <dbReference type="NCBI Taxonomy" id="150831"/>
    <lineage>
        <taxon>Bacteria</taxon>
        <taxon>Pseudomonadati</taxon>
        <taxon>Pseudomonadota</taxon>
        <taxon>Alphaproteobacteria</taxon>
        <taxon>Hyphomicrobiales</taxon>
        <taxon>Stappiaceae</taxon>
        <taxon>Roseibium</taxon>
    </lineage>
</organism>
<dbReference type="Gene3D" id="3.90.550.10">
    <property type="entry name" value="Spore Coat Polysaccharide Biosynthesis Protein SpsA, Chain A"/>
    <property type="match status" value="1"/>
</dbReference>
<keyword evidence="12" id="KW-1185">Reference proteome</keyword>
<dbReference type="PANTHER" id="PTHR48090:SF1">
    <property type="entry name" value="PROPHAGE BACTOPRENOL GLUCOSYL TRANSFERASE HOMOLOG"/>
    <property type="match status" value="1"/>
</dbReference>
<keyword evidence="5 9" id="KW-0812">Transmembrane</keyword>
<dbReference type="Proteomes" id="UP000320593">
    <property type="component" value="Unassembled WGS sequence"/>
</dbReference>
<feature type="transmembrane region" description="Helical" evidence="9">
    <location>
        <begin position="299"/>
        <end position="320"/>
    </location>
</feature>
<evidence type="ECO:0000256" key="4">
    <source>
        <dbReference type="ARBA" id="ARBA00022679"/>
    </source>
</evidence>